<feature type="transmembrane region" description="Helical" evidence="7">
    <location>
        <begin position="242"/>
        <end position="264"/>
    </location>
</feature>
<dbReference type="GeneID" id="98342770"/>
<name>A0A316ENE3_9BURK</name>
<dbReference type="InterPro" id="IPR014047">
    <property type="entry name" value="Chr_Tranpt_l_chain"/>
</dbReference>
<dbReference type="RefSeq" id="WP_109584080.1">
    <property type="nucleotide sequence ID" value="NZ_CAJPUX010000005.1"/>
</dbReference>
<protein>
    <submittedName>
        <fullName evidence="8">Chromate transporter</fullName>
    </submittedName>
</protein>
<feature type="transmembrane region" description="Helical" evidence="7">
    <location>
        <begin position="160"/>
        <end position="190"/>
    </location>
</feature>
<organism evidence="8 9">
    <name type="scientific">Cupriavidus plantarum</name>
    <dbReference type="NCBI Taxonomy" id="942865"/>
    <lineage>
        <taxon>Bacteria</taxon>
        <taxon>Pseudomonadati</taxon>
        <taxon>Pseudomonadota</taxon>
        <taxon>Betaproteobacteria</taxon>
        <taxon>Burkholderiales</taxon>
        <taxon>Burkholderiaceae</taxon>
        <taxon>Cupriavidus</taxon>
    </lineage>
</organism>
<evidence type="ECO:0000313" key="9">
    <source>
        <dbReference type="Proteomes" id="UP000245754"/>
    </source>
</evidence>
<dbReference type="PANTHER" id="PTHR33567">
    <property type="entry name" value="CHROMATE ION TRANSPORTER (EUROFUNG)"/>
    <property type="match status" value="1"/>
</dbReference>
<proteinExistence type="inferred from homology"/>
<dbReference type="GO" id="GO:0015109">
    <property type="term" value="F:chromate transmembrane transporter activity"/>
    <property type="evidence" value="ECO:0007669"/>
    <property type="project" value="InterPro"/>
</dbReference>
<comment type="subcellular location">
    <subcellularLocation>
        <location evidence="1">Cell membrane</location>
        <topology evidence="1">Multi-pass membrane protein</topology>
    </subcellularLocation>
</comment>
<evidence type="ECO:0000256" key="7">
    <source>
        <dbReference type="SAM" id="Phobius"/>
    </source>
</evidence>
<keyword evidence="3" id="KW-1003">Cell membrane</keyword>
<feature type="transmembrane region" description="Helical" evidence="7">
    <location>
        <begin position="393"/>
        <end position="409"/>
    </location>
</feature>
<comment type="caution">
    <text evidence="8">The sequence shown here is derived from an EMBL/GenBank/DDBJ whole genome shotgun (WGS) entry which is preliminary data.</text>
</comment>
<reference evidence="8 9" key="1">
    <citation type="submission" date="2018-05" db="EMBL/GenBank/DDBJ databases">
        <title>Genomic Encyclopedia of Type Strains, Phase IV (KMG-V): Genome sequencing to study the core and pangenomes of soil and plant-associated prokaryotes.</title>
        <authorList>
            <person name="Whitman W."/>
        </authorList>
    </citation>
    <scope>NUCLEOTIDE SEQUENCE [LARGE SCALE GENOMIC DNA]</scope>
    <source>
        <strain evidence="8 9">SLV-132</strain>
    </source>
</reference>
<feature type="transmembrane region" description="Helical" evidence="7">
    <location>
        <begin position="130"/>
        <end position="148"/>
    </location>
</feature>
<sequence>MTTDRPSTATTAAHEVSRDTSAWAVFLVFLRLGLTSFGGPVAHLGYFRDMFVHRRRWLSEQAYADIVALCQFLPGPASSQVGIVVGLSRAGYGGALAAWLGFTLPSAIALIVLALGLAEFGATVPAGLLHGLKIAAVAIVAQAVWGMGSTLCRGVPRITLMALTAVGALLLPSPWTQLGAIAATAAIGMVWLRDPNVAPHEPLPVAVSHRAGACFIALFAVLLFALPFIATSGSPLAMFDAFYRAGALVFGGGHVVLPLLQAAVVPSGWVNNDVFLAGYGAAQAVPGPLFTFAAFLGASMRIAPSGWLGGLFCTIAIFLPSFLLVFGALPFWERLRRSIGARGALAGVNAGVVGLLAAALYDPVWTSAVHAPSDVAFVLLAWMAVAVWRLPPWLVVFACGAAGWGLGWFA</sequence>
<dbReference type="Proteomes" id="UP000245754">
    <property type="component" value="Unassembled WGS sequence"/>
</dbReference>
<dbReference type="GO" id="GO:0005886">
    <property type="term" value="C:plasma membrane"/>
    <property type="evidence" value="ECO:0007669"/>
    <property type="project" value="UniProtKB-SubCell"/>
</dbReference>
<feature type="transmembrane region" description="Helical" evidence="7">
    <location>
        <begin position="276"/>
        <end position="296"/>
    </location>
</feature>
<keyword evidence="9" id="KW-1185">Reference proteome</keyword>
<feature type="transmembrane region" description="Helical" evidence="7">
    <location>
        <begin position="96"/>
        <end position="118"/>
    </location>
</feature>
<evidence type="ECO:0000256" key="2">
    <source>
        <dbReference type="ARBA" id="ARBA00005262"/>
    </source>
</evidence>
<feature type="transmembrane region" description="Helical" evidence="7">
    <location>
        <begin position="210"/>
        <end position="230"/>
    </location>
</feature>
<evidence type="ECO:0000256" key="1">
    <source>
        <dbReference type="ARBA" id="ARBA00004651"/>
    </source>
</evidence>
<evidence type="ECO:0000256" key="6">
    <source>
        <dbReference type="ARBA" id="ARBA00023136"/>
    </source>
</evidence>
<feature type="transmembrane region" description="Helical" evidence="7">
    <location>
        <begin position="23"/>
        <end position="47"/>
    </location>
</feature>
<keyword evidence="5 7" id="KW-1133">Transmembrane helix</keyword>
<feature type="transmembrane region" description="Helical" evidence="7">
    <location>
        <begin position="308"/>
        <end position="332"/>
    </location>
</feature>
<evidence type="ECO:0000256" key="5">
    <source>
        <dbReference type="ARBA" id="ARBA00022989"/>
    </source>
</evidence>
<dbReference type="EMBL" id="QGGT01000003">
    <property type="protein sequence ID" value="PWK34011.1"/>
    <property type="molecule type" value="Genomic_DNA"/>
</dbReference>
<evidence type="ECO:0000313" key="8">
    <source>
        <dbReference type="EMBL" id="PWK34011.1"/>
    </source>
</evidence>
<dbReference type="InterPro" id="IPR003370">
    <property type="entry name" value="Chromate_transpt"/>
</dbReference>
<evidence type="ECO:0000256" key="4">
    <source>
        <dbReference type="ARBA" id="ARBA00022692"/>
    </source>
</evidence>
<dbReference type="Pfam" id="PF02417">
    <property type="entry name" value="Chromate_transp"/>
    <property type="match status" value="2"/>
</dbReference>
<dbReference type="AlphaFoldDB" id="A0A316ENE3"/>
<evidence type="ECO:0000256" key="3">
    <source>
        <dbReference type="ARBA" id="ARBA00022475"/>
    </source>
</evidence>
<dbReference type="PIRSF" id="PIRSF004810">
    <property type="entry name" value="ChrA"/>
    <property type="match status" value="1"/>
</dbReference>
<accession>A0A316ENE3</accession>
<feature type="transmembrane region" description="Helical" evidence="7">
    <location>
        <begin position="344"/>
        <end position="361"/>
    </location>
</feature>
<dbReference type="NCBIfam" id="TIGR00937">
    <property type="entry name" value="2A51"/>
    <property type="match status" value="1"/>
</dbReference>
<gene>
    <name evidence="8" type="ORF">C7419_103330</name>
</gene>
<dbReference type="PANTHER" id="PTHR33567:SF3">
    <property type="entry name" value="CHROMATE ION TRANSPORTER (EUROFUNG)"/>
    <property type="match status" value="1"/>
</dbReference>
<keyword evidence="4 7" id="KW-0812">Transmembrane</keyword>
<comment type="similarity">
    <text evidence="2">Belongs to the chromate ion transporter (CHR) (TC 2.A.51) family.</text>
</comment>
<keyword evidence="6 7" id="KW-0472">Membrane</keyword>